<comment type="caution">
    <text evidence="2">The sequence shown here is derived from an EMBL/GenBank/DDBJ whole genome shotgun (WGS) entry which is preliminary data.</text>
</comment>
<reference evidence="2" key="1">
    <citation type="submission" date="2021-09" db="EMBL/GenBank/DDBJ databases">
        <title>The genome of Mauremys mutica provides insights into the evolution of semi-aquatic lifestyle.</title>
        <authorList>
            <person name="Gong S."/>
            <person name="Gao Y."/>
        </authorList>
    </citation>
    <scope>NUCLEOTIDE SEQUENCE</scope>
    <source>
        <strain evidence="2">MM-2020</strain>
        <tissue evidence="2">Muscle</tissue>
    </source>
</reference>
<feature type="region of interest" description="Disordered" evidence="1">
    <location>
        <begin position="1"/>
        <end position="47"/>
    </location>
</feature>
<feature type="region of interest" description="Disordered" evidence="1">
    <location>
        <begin position="216"/>
        <end position="259"/>
    </location>
</feature>
<dbReference type="Proteomes" id="UP000827986">
    <property type="component" value="Unassembled WGS sequence"/>
</dbReference>
<dbReference type="EMBL" id="JAHDVG010000487">
    <property type="protein sequence ID" value="KAH1167083.1"/>
    <property type="molecule type" value="Genomic_DNA"/>
</dbReference>
<keyword evidence="3" id="KW-1185">Reference proteome</keyword>
<evidence type="ECO:0000256" key="1">
    <source>
        <dbReference type="SAM" id="MobiDB-lite"/>
    </source>
</evidence>
<evidence type="ECO:0000313" key="3">
    <source>
        <dbReference type="Proteomes" id="UP000827986"/>
    </source>
</evidence>
<name>A0A9D4AQD6_9SAUR</name>
<feature type="compositionally biased region" description="Low complexity" evidence="1">
    <location>
        <begin position="231"/>
        <end position="248"/>
    </location>
</feature>
<evidence type="ECO:0000313" key="2">
    <source>
        <dbReference type="EMBL" id="KAH1167083.1"/>
    </source>
</evidence>
<proteinExistence type="predicted"/>
<protein>
    <submittedName>
        <fullName evidence="2">Uncharacterized protein</fullName>
    </submittedName>
</protein>
<feature type="region of interest" description="Disordered" evidence="1">
    <location>
        <begin position="95"/>
        <end position="118"/>
    </location>
</feature>
<accession>A0A9D4AQD6</accession>
<dbReference type="AlphaFoldDB" id="A0A9D4AQD6"/>
<organism evidence="2 3">
    <name type="scientific">Mauremys mutica</name>
    <name type="common">yellowpond turtle</name>
    <dbReference type="NCBI Taxonomy" id="74926"/>
    <lineage>
        <taxon>Eukaryota</taxon>
        <taxon>Metazoa</taxon>
        <taxon>Chordata</taxon>
        <taxon>Craniata</taxon>
        <taxon>Vertebrata</taxon>
        <taxon>Euteleostomi</taxon>
        <taxon>Archelosauria</taxon>
        <taxon>Testudinata</taxon>
        <taxon>Testudines</taxon>
        <taxon>Cryptodira</taxon>
        <taxon>Durocryptodira</taxon>
        <taxon>Testudinoidea</taxon>
        <taxon>Geoemydidae</taxon>
        <taxon>Geoemydinae</taxon>
        <taxon>Mauremys</taxon>
    </lineage>
</organism>
<gene>
    <name evidence="2" type="ORF">KIL84_016255</name>
</gene>
<sequence length="259" mass="27327">MGGSCVTLSPREYRKMRQEPAPGPPALQTGTAHRGLDAPHLPSRKPGAPVACRVLPRGWALHRAHWQGPGGFAHHLSAMAPEEYCWSSAWGEQPASRHGEANTDSGEPPVRAPAGQCQARPDPLSMGGWTGLAPGNALSCCARCPTDHFLLLPARAQSVPGSSPGPPASRCWCDQTCQARSGAGSWSHKPKLNRKPKPNRYKELEVMAQGRRLWGARSTGRHCRPHPQRHSGASPGATGSAPGPGRAAQAGEEVGCPGS</sequence>
<feature type="compositionally biased region" description="Basic residues" evidence="1">
    <location>
        <begin position="219"/>
        <end position="229"/>
    </location>
</feature>